<keyword evidence="9" id="KW-1185">Reference proteome</keyword>
<dbReference type="Proteomes" id="UP001381693">
    <property type="component" value="Unassembled WGS sequence"/>
</dbReference>
<dbReference type="InterPro" id="IPR036236">
    <property type="entry name" value="Znf_C2H2_sf"/>
</dbReference>
<organism evidence="8 9">
    <name type="scientific">Halocaridina rubra</name>
    <name type="common">Hawaiian red shrimp</name>
    <dbReference type="NCBI Taxonomy" id="373956"/>
    <lineage>
        <taxon>Eukaryota</taxon>
        <taxon>Metazoa</taxon>
        <taxon>Ecdysozoa</taxon>
        <taxon>Arthropoda</taxon>
        <taxon>Crustacea</taxon>
        <taxon>Multicrustacea</taxon>
        <taxon>Malacostraca</taxon>
        <taxon>Eumalacostraca</taxon>
        <taxon>Eucarida</taxon>
        <taxon>Decapoda</taxon>
        <taxon>Pleocyemata</taxon>
        <taxon>Caridea</taxon>
        <taxon>Atyoidea</taxon>
        <taxon>Atyidae</taxon>
        <taxon>Halocaridina</taxon>
    </lineage>
</organism>
<evidence type="ECO:0000256" key="2">
    <source>
        <dbReference type="ARBA" id="ARBA00022737"/>
    </source>
</evidence>
<dbReference type="GO" id="GO:0008270">
    <property type="term" value="F:zinc ion binding"/>
    <property type="evidence" value="ECO:0007669"/>
    <property type="project" value="UniProtKB-KW"/>
</dbReference>
<dbReference type="InterPro" id="IPR013087">
    <property type="entry name" value="Znf_C2H2_type"/>
</dbReference>
<dbReference type="PANTHER" id="PTHR24379">
    <property type="entry name" value="KRAB AND ZINC FINGER DOMAIN-CONTAINING"/>
    <property type="match status" value="1"/>
</dbReference>
<proteinExistence type="predicted"/>
<dbReference type="PROSITE" id="PS00028">
    <property type="entry name" value="ZINC_FINGER_C2H2_1"/>
    <property type="match status" value="10"/>
</dbReference>
<feature type="region of interest" description="Disordered" evidence="6">
    <location>
        <begin position="1"/>
        <end position="25"/>
    </location>
</feature>
<keyword evidence="1" id="KW-0479">Metal-binding</keyword>
<dbReference type="Pfam" id="PF13912">
    <property type="entry name" value="zf-C2H2_6"/>
    <property type="match status" value="3"/>
</dbReference>
<comment type="caution">
    <text evidence="8">The sequence shown here is derived from an EMBL/GenBank/DDBJ whole genome shotgun (WGS) entry which is preliminary data.</text>
</comment>
<feature type="domain" description="C2H2-type" evidence="7">
    <location>
        <begin position="785"/>
        <end position="812"/>
    </location>
</feature>
<feature type="domain" description="C2H2-type" evidence="7">
    <location>
        <begin position="528"/>
        <end position="556"/>
    </location>
</feature>
<feature type="domain" description="C2H2-type" evidence="7">
    <location>
        <begin position="757"/>
        <end position="784"/>
    </location>
</feature>
<feature type="domain" description="C2H2-type" evidence="7">
    <location>
        <begin position="646"/>
        <end position="674"/>
    </location>
</feature>
<dbReference type="SUPFAM" id="SSF57667">
    <property type="entry name" value="beta-beta-alpha zinc fingers"/>
    <property type="match status" value="5"/>
</dbReference>
<dbReference type="Pfam" id="PF00096">
    <property type="entry name" value="zf-C2H2"/>
    <property type="match status" value="2"/>
</dbReference>
<keyword evidence="2" id="KW-0677">Repeat</keyword>
<dbReference type="GO" id="GO:0000977">
    <property type="term" value="F:RNA polymerase II transcription regulatory region sequence-specific DNA binding"/>
    <property type="evidence" value="ECO:0007669"/>
    <property type="project" value="TreeGrafter"/>
</dbReference>
<feature type="domain" description="C2H2-type" evidence="7">
    <location>
        <begin position="557"/>
        <end position="580"/>
    </location>
</feature>
<dbReference type="FunFam" id="3.30.160.60:FF:000100">
    <property type="entry name" value="Zinc finger 45-like"/>
    <property type="match status" value="1"/>
</dbReference>
<sequence length="1014" mass="115360">MPSDEKSKEEEDVSSNQKTPQAITITIMAPSALESPSYRSLVTSSAEMENNAEGNSSLVVVGGDGGTITVSESTKDLLQTVTETHMGTEDLPVISNIESAAEDTNEQSTIHLVTKNEQLDTDKGDECDENEGIEETSGCRCLICNSVLQDEVVPVFKSMTIASQRKVSVYLGNLVGHKLTSRKAHSDIICSHCFSLLNRLDLLEVEIRDTKELIVNKYQETVAIYGGRARKRKPVAAKKPDYVFPKIEPENEDEQAIALEMDETFEPQVDDLMEEEHDQKDDRDTKDEEWEPEYKRPRIKRDPSEPDPRGPPKRKRGRPRKDMSKSKGKLLEDNSHLESTIHPSMRRTVSVPAIFKKCPHCTTIFMENTQLAIHLAQEHAKHQKERHCQRCRRRFLTYEDNTACEPCLLSLRQIALLSRKHKEVCVGSNTVSTFNCSHCKASFNSRVLVELHCLSTGHNMDSFRYTHQTINDKPVIKCNEPMSNTDFKRDTKASEDESLDGEKFQDTKEWISSVKKIRKLRLIKKNQRACNVCHTEFGSVSTLYSHLRTTHPTLFPYECGICKQRFSSEISAREHERRHAMGDLQCPACPLRFSHISHLHHHARNQHPDFTDYRCQYCDAVTPSVDALQSHIKIHHGDQLGLPAAFTCKTCKETFHTGKALASHRSSRHPGNTECSICGAKVGSRYLKKHINAVHTKEKVHKCNECGVEFYSRTSLTGHQRRHHSPRKFFCHLCGKGYVHNVELQRHLKAHRDERDFKCEFCSRSFLKAVDLTYHRRSHTGERPHQCDLCPESFIRPLGLRKHMMKHSSFKKGKRIKYSKKKIDELTSSVINQISEEHTAGTGSVIKSNMKATETADRINESHLPPVINLAQPLQSFPSNDLVSQDLSQPQEQLEAQVEQLEPDELQVQQLSVTDLDSSQLELSQVVEDLNDGELLQMSSDLLLEATEVQERDETIRTVTGSTQVQNEQIENSQSSQPVQVIYVVENILNPSICYHKSLENCSKCRGNNYENYF</sequence>
<dbReference type="EMBL" id="JAXCGZ010009585">
    <property type="protein sequence ID" value="KAK7076669.1"/>
    <property type="molecule type" value="Genomic_DNA"/>
</dbReference>
<gene>
    <name evidence="8" type="ORF">SK128_018762</name>
</gene>
<keyword evidence="3 5" id="KW-0863">Zinc-finger</keyword>
<protein>
    <recommendedName>
        <fullName evidence="7">C2H2-type domain-containing protein</fullName>
    </recommendedName>
</protein>
<evidence type="ECO:0000313" key="8">
    <source>
        <dbReference type="EMBL" id="KAK7076669.1"/>
    </source>
</evidence>
<dbReference type="Gene3D" id="3.30.160.60">
    <property type="entry name" value="Classic Zinc Finger"/>
    <property type="match status" value="6"/>
</dbReference>
<accession>A0AAN8XEE0</accession>
<feature type="region of interest" description="Disordered" evidence="6">
    <location>
        <begin position="274"/>
        <end position="344"/>
    </location>
</feature>
<dbReference type="GO" id="GO:0005634">
    <property type="term" value="C:nucleus"/>
    <property type="evidence" value="ECO:0007669"/>
    <property type="project" value="TreeGrafter"/>
</dbReference>
<evidence type="ECO:0000259" key="7">
    <source>
        <dbReference type="PROSITE" id="PS50157"/>
    </source>
</evidence>
<dbReference type="SMART" id="SM00355">
    <property type="entry name" value="ZnF_C2H2"/>
    <property type="match status" value="12"/>
</dbReference>
<evidence type="ECO:0000256" key="5">
    <source>
        <dbReference type="PROSITE-ProRule" id="PRU00042"/>
    </source>
</evidence>
<evidence type="ECO:0000256" key="3">
    <source>
        <dbReference type="ARBA" id="ARBA00022771"/>
    </source>
</evidence>
<feature type="compositionally biased region" description="Basic and acidic residues" evidence="6">
    <location>
        <begin position="320"/>
        <end position="336"/>
    </location>
</feature>
<evidence type="ECO:0000313" key="9">
    <source>
        <dbReference type="Proteomes" id="UP001381693"/>
    </source>
</evidence>
<evidence type="ECO:0000256" key="4">
    <source>
        <dbReference type="ARBA" id="ARBA00022833"/>
    </source>
</evidence>
<feature type="domain" description="C2H2-type" evidence="7">
    <location>
        <begin position="701"/>
        <end position="728"/>
    </location>
</feature>
<feature type="domain" description="C2H2-type" evidence="7">
    <location>
        <begin position="729"/>
        <end position="756"/>
    </location>
</feature>
<reference evidence="8 9" key="1">
    <citation type="submission" date="2023-11" db="EMBL/GenBank/DDBJ databases">
        <title>Halocaridina rubra genome assembly.</title>
        <authorList>
            <person name="Smith C."/>
        </authorList>
    </citation>
    <scope>NUCLEOTIDE SEQUENCE [LARGE SCALE GENOMIC DNA]</scope>
    <source>
        <strain evidence="8">EP-1</strain>
        <tissue evidence="8">Whole</tissue>
    </source>
</reference>
<keyword evidence="4" id="KW-0862">Zinc</keyword>
<dbReference type="PANTHER" id="PTHR24379:SF127">
    <property type="entry name" value="BLOODY FINGERS-RELATED"/>
    <property type="match status" value="1"/>
</dbReference>
<feature type="domain" description="C2H2-type" evidence="7">
    <location>
        <begin position="584"/>
        <end position="607"/>
    </location>
</feature>
<feature type="compositionally biased region" description="Basic and acidic residues" evidence="6">
    <location>
        <begin position="277"/>
        <end position="310"/>
    </location>
</feature>
<evidence type="ECO:0000256" key="1">
    <source>
        <dbReference type="ARBA" id="ARBA00022723"/>
    </source>
</evidence>
<feature type="domain" description="C2H2-type" evidence="7">
    <location>
        <begin position="613"/>
        <end position="640"/>
    </location>
</feature>
<dbReference type="PROSITE" id="PS50157">
    <property type="entry name" value="ZINC_FINGER_C2H2_2"/>
    <property type="match status" value="9"/>
</dbReference>
<dbReference type="GO" id="GO:0000981">
    <property type="term" value="F:DNA-binding transcription factor activity, RNA polymerase II-specific"/>
    <property type="evidence" value="ECO:0007669"/>
    <property type="project" value="TreeGrafter"/>
</dbReference>
<name>A0AAN8XEE0_HALRR</name>
<evidence type="ECO:0000256" key="6">
    <source>
        <dbReference type="SAM" id="MobiDB-lite"/>
    </source>
</evidence>
<dbReference type="AlphaFoldDB" id="A0AAN8XEE0"/>